<keyword evidence="6" id="KW-0964">Secreted</keyword>
<dbReference type="SUPFAM" id="SSF57440">
    <property type="entry name" value="Kringle-like"/>
    <property type="match status" value="3"/>
</dbReference>
<feature type="binding site" evidence="24">
    <location>
        <position position="206"/>
    </location>
    <ligand>
        <name>Zn(2+)</name>
        <dbReference type="ChEBI" id="CHEBI:29105"/>
        <label>1</label>
    </ligand>
</feature>
<gene>
    <name evidence="29" type="primary">MMP9</name>
</gene>
<dbReference type="SUPFAM" id="SSF47090">
    <property type="entry name" value="PGBD-like"/>
    <property type="match status" value="1"/>
</dbReference>
<dbReference type="SMART" id="SM00235">
    <property type="entry name" value="ZnMc"/>
    <property type="match status" value="1"/>
</dbReference>
<evidence type="ECO:0000256" key="15">
    <source>
        <dbReference type="ARBA" id="ARBA00023105"/>
    </source>
</evidence>
<dbReference type="Gene3D" id="3.40.390.10">
    <property type="entry name" value="Collagenase (Catalytic Domain)"/>
    <property type="match status" value="1"/>
</dbReference>
<dbReference type="InterPro" id="IPR036365">
    <property type="entry name" value="PGBD-like_sf"/>
</dbReference>
<reference evidence="29" key="1">
    <citation type="submission" date="2025-08" db="UniProtKB">
        <authorList>
            <consortium name="Ensembl"/>
        </authorList>
    </citation>
    <scope>IDENTIFICATION</scope>
</reference>
<dbReference type="InterPro" id="IPR036375">
    <property type="entry name" value="Hemopexin-like_dom_sf"/>
</dbReference>
<dbReference type="SMART" id="SM00059">
    <property type="entry name" value="FN2"/>
    <property type="match status" value="3"/>
</dbReference>
<dbReference type="PROSITE" id="PS51092">
    <property type="entry name" value="FN2_2"/>
    <property type="match status" value="3"/>
</dbReference>
<evidence type="ECO:0000313" key="30">
    <source>
        <dbReference type="Proteomes" id="UP000694564"/>
    </source>
</evidence>
<feature type="binding site" evidence="24">
    <location>
        <position position="208"/>
    </location>
    <ligand>
        <name>Ca(2+)</name>
        <dbReference type="ChEBI" id="CHEBI:29108"/>
        <label>3</label>
    </ligand>
</feature>
<keyword evidence="10" id="KW-0677">Repeat</keyword>
<dbReference type="InterPro" id="IPR000562">
    <property type="entry name" value="FN_type2_dom"/>
</dbReference>
<feature type="chain" id="PRO_5034021431" description="Matrix metalloproteinase-9" evidence="27">
    <location>
        <begin position="20"/>
        <end position="704"/>
    </location>
</feature>
<evidence type="ECO:0000256" key="16">
    <source>
        <dbReference type="ARBA" id="ARBA00023145"/>
    </source>
</evidence>
<evidence type="ECO:0000256" key="2">
    <source>
        <dbReference type="ARBA" id="ARBA00004498"/>
    </source>
</evidence>
<dbReference type="PANTHER" id="PTHR10201:SF30">
    <property type="entry name" value="MATRIX METALLOPROTEINASE-9"/>
    <property type="match status" value="1"/>
</dbReference>
<dbReference type="GO" id="GO:0007566">
    <property type="term" value="P:embryo implantation"/>
    <property type="evidence" value="ECO:0007669"/>
    <property type="project" value="Ensembl"/>
</dbReference>
<dbReference type="GO" id="GO:0030574">
    <property type="term" value="P:collagen catabolic process"/>
    <property type="evidence" value="ECO:0007669"/>
    <property type="project" value="UniProtKB-KW"/>
</dbReference>
<dbReference type="GO" id="GO:0031012">
    <property type="term" value="C:extracellular matrix"/>
    <property type="evidence" value="ECO:0007669"/>
    <property type="project" value="InterPro"/>
</dbReference>
<comment type="subunit">
    <text evidence="22">Exists as monomer or homodimer; disulfide-linked. Also exists as heterodimer with LCN2. Macrophages and transformed cell lines produce only the monomeric form. Interacts with ECM1.</text>
</comment>
<feature type="binding site" evidence="24">
    <location>
        <position position="168"/>
    </location>
    <ligand>
        <name>Ca(2+)</name>
        <dbReference type="ChEBI" id="CHEBI:29108"/>
        <label>2</label>
    </ligand>
</feature>
<feature type="domain" description="Fibronectin type-II" evidence="28">
    <location>
        <begin position="286"/>
        <end position="334"/>
    </location>
</feature>
<evidence type="ECO:0000256" key="24">
    <source>
        <dbReference type="PIRSR" id="PIRSR621190-2"/>
    </source>
</evidence>
<dbReference type="GO" id="GO:0006508">
    <property type="term" value="P:proteolysis"/>
    <property type="evidence" value="ECO:0007669"/>
    <property type="project" value="UniProtKB-KW"/>
</dbReference>
<evidence type="ECO:0000256" key="4">
    <source>
        <dbReference type="ARBA" id="ARBA00012395"/>
    </source>
</evidence>
<dbReference type="SUPFAM" id="SSF55486">
    <property type="entry name" value="Metalloproteases ('zincins'), catalytic domain"/>
    <property type="match status" value="1"/>
</dbReference>
<evidence type="ECO:0000256" key="11">
    <source>
        <dbReference type="ARBA" id="ARBA00022801"/>
    </source>
</evidence>
<dbReference type="CDD" id="cd00062">
    <property type="entry name" value="FN2"/>
    <property type="match status" value="3"/>
</dbReference>
<dbReference type="InterPro" id="IPR018486">
    <property type="entry name" value="Hemopexin_CS"/>
</dbReference>
<dbReference type="PRINTS" id="PR00138">
    <property type="entry name" value="MATRIXIN"/>
</dbReference>
<evidence type="ECO:0000256" key="8">
    <source>
        <dbReference type="ARBA" id="ARBA00022723"/>
    </source>
</evidence>
<evidence type="ECO:0000256" key="21">
    <source>
        <dbReference type="ARBA" id="ARBA00045780"/>
    </source>
</evidence>
<evidence type="ECO:0000256" key="5">
    <source>
        <dbReference type="ARBA" id="ARBA00013698"/>
    </source>
</evidence>
<feature type="domain" description="Fibronectin type-II" evidence="28">
    <location>
        <begin position="228"/>
        <end position="276"/>
    </location>
</feature>
<dbReference type="GO" id="GO:0016477">
    <property type="term" value="P:cell migration"/>
    <property type="evidence" value="ECO:0007669"/>
    <property type="project" value="Ensembl"/>
</dbReference>
<evidence type="ECO:0000256" key="27">
    <source>
        <dbReference type="SAM" id="SignalP"/>
    </source>
</evidence>
<dbReference type="SUPFAM" id="SSF50923">
    <property type="entry name" value="Hemopexin-like domain"/>
    <property type="match status" value="1"/>
</dbReference>
<dbReference type="GO" id="GO:1904707">
    <property type="term" value="P:positive regulation of vascular associated smooth muscle cell proliferation"/>
    <property type="evidence" value="ECO:0007669"/>
    <property type="project" value="Ensembl"/>
</dbReference>
<dbReference type="CDD" id="cd00094">
    <property type="entry name" value="HX"/>
    <property type="match status" value="1"/>
</dbReference>
<dbReference type="InterPro" id="IPR006026">
    <property type="entry name" value="Peptidase_Metallo"/>
</dbReference>
<evidence type="ECO:0000256" key="13">
    <source>
        <dbReference type="ARBA" id="ARBA00022837"/>
    </source>
</evidence>
<dbReference type="CDD" id="cd04278">
    <property type="entry name" value="ZnMc_MMP"/>
    <property type="match status" value="1"/>
</dbReference>
<dbReference type="FunFam" id="2.10.10.10:FF:000001">
    <property type="entry name" value="Fibronectin 1a isoform 1"/>
    <property type="match status" value="3"/>
</dbReference>
<feature type="binding site" evidence="24">
    <location>
        <position position="180"/>
    </location>
    <ligand>
        <name>Zn(2+)</name>
        <dbReference type="ChEBI" id="CHEBI:29105"/>
        <label>1</label>
    </ligand>
</feature>
<dbReference type="GO" id="GO:2001243">
    <property type="term" value="P:negative regulation of intrinsic apoptotic signaling pathway"/>
    <property type="evidence" value="ECO:0007669"/>
    <property type="project" value="Ensembl"/>
</dbReference>
<feature type="binding site" evidence="24">
    <location>
        <position position="204"/>
    </location>
    <ligand>
        <name>Ca(2+)</name>
        <dbReference type="ChEBI" id="CHEBI:29108"/>
        <label>2</label>
    </ligand>
</feature>
<feature type="binding site" description="in inhibited form" evidence="24">
    <location>
        <position position="102"/>
    </location>
    <ligand>
        <name>Zn(2+)</name>
        <dbReference type="ChEBI" id="CHEBI:29105"/>
        <label>2</label>
        <note>catalytic</note>
    </ligand>
</feature>
<evidence type="ECO:0000256" key="3">
    <source>
        <dbReference type="ARBA" id="ARBA00010370"/>
    </source>
</evidence>
<dbReference type="InterPro" id="IPR000585">
    <property type="entry name" value="Hemopexin-like_dom"/>
</dbReference>
<dbReference type="GO" id="GO:0090200">
    <property type="term" value="P:positive regulation of release of cytochrome c from mitochondria"/>
    <property type="evidence" value="ECO:0007669"/>
    <property type="project" value="Ensembl"/>
</dbReference>
<dbReference type="GO" id="GO:1904645">
    <property type="term" value="P:response to amyloid-beta"/>
    <property type="evidence" value="ECO:0007669"/>
    <property type="project" value="Ensembl"/>
</dbReference>
<evidence type="ECO:0000256" key="22">
    <source>
        <dbReference type="ARBA" id="ARBA00062173"/>
    </source>
</evidence>
<evidence type="ECO:0000256" key="18">
    <source>
        <dbReference type="ARBA" id="ARBA00030375"/>
    </source>
</evidence>
<dbReference type="InterPro" id="IPR033739">
    <property type="entry name" value="M10A_MMP"/>
</dbReference>
<evidence type="ECO:0000256" key="23">
    <source>
        <dbReference type="PIRSR" id="PIRSR001191-2"/>
    </source>
</evidence>
<dbReference type="SMART" id="SM00120">
    <property type="entry name" value="HX"/>
    <property type="match status" value="3"/>
</dbReference>
<keyword evidence="13 24" id="KW-0106">Calcium</keyword>
<dbReference type="PROSITE" id="PS51642">
    <property type="entry name" value="HEMOPEXIN_2"/>
    <property type="match status" value="1"/>
</dbReference>
<dbReference type="GO" id="GO:0042802">
    <property type="term" value="F:identical protein binding"/>
    <property type="evidence" value="ECO:0007669"/>
    <property type="project" value="Ensembl"/>
</dbReference>
<dbReference type="InterPro" id="IPR036943">
    <property type="entry name" value="FN_type2_sf"/>
</dbReference>
<dbReference type="InterPro" id="IPR024079">
    <property type="entry name" value="MetalloPept_cat_dom_sf"/>
</dbReference>
<feature type="binding site" evidence="23">
    <location>
        <position position="234"/>
    </location>
    <ligand>
        <name>Zn(2+)</name>
        <dbReference type="ChEBI" id="CHEBI:29105"/>
        <label>2</label>
        <note>catalytic</note>
    </ligand>
</feature>
<keyword evidence="12 23" id="KW-0862">Zinc</keyword>
<keyword evidence="9 27" id="KW-0732">Signal</keyword>
<evidence type="ECO:0000259" key="28">
    <source>
        <dbReference type="PROSITE" id="PS51092"/>
    </source>
</evidence>
<keyword evidence="15" id="KW-0177">Collagen degradation</keyword>
<dbReference type="Proteomes" id="UP000694564">
    <property type="component" value="Chromosome 2"/>
</dbReference>
<feature type="disulfide bond" evidence="25">
    <location>
        <begin position="233"/>
        <end position="259"/>
    </location>
</feature>
<dbReference type="AlphaFoldDB" id="A0A8D2AL06"/>
<feature type="binding site" evidence="24">
    <location>
        <position position="193"/>
    </location>
    <ligand>
        <name>Zn(2+)</name>
        <dbReference type="ChEBI" id="CHEBI:29105"/>
        <label>1</label>
    </ligand>
</feature>
<dbReference type="GO" id="GO:2000697">
    <property type="term" value="P:negative regulation of epithelial cell differentiation involved in kidney development"/>
    <property type="evidence" value="ECO:0007669"/>
    <property type="project" value="Ensembl"/>
</dbReference>
<accession>A0A8D2AL06</accession>
<evidence type="ECO:0000256" key="9">
    <source>
        <dbReference type="ARBA" id="ARBA00022729"/>
    </source>
</evidence>
<evidence type="ECO:0000313" key="29">
    <source>
        <dbReference type="Ensembl" id="ENSSVLP00005002903.1"/>
    </source>
</evidence>
<feature type="disulfide bond" evidence="25">
    <location>
        <begin position="364"/>
        <end position="391"/>
    </location>
</feature>
<evidence type="ECO:0000256" key="19">
    <source>
        <dbReference type="ARBA" id="ARBA00032382"/>
    </source>
</evidence>
<comment type="subcellular location">
    <subcellularLocation>
        <location evidence="2">Secreted</location>
        <location evidence="2">Extracellular space</location>
        <location evidence="2">Extracellular matrix</location>
    </subcellularLocation>
</comment>
<dbReference type="GO" id="GO:0051549">
    <property type="term" value="P:positive regulation of keratinocyte migration"/>
    <property type="evidence" value="ECO:0007669"/>
    <property type="project" value="Ensembl"/>
</dbReference>
<dbReference type="GeneTree" id="ENSGT00940000157415"/>
<comment type="similarity">
    <text evidence="3">Belongs to the peptidase M10A family.</text>
</comment>
<name>A0A8D2AL06_SCIVU</name>
<evidence type="ECO:0000256" key="14">
    <source>
        <dbReference type="ARBA" id="ARBA00023049"/>
    </source>
</evidence>
<evidence type="ECO:0000256" key="10">
    <source>
        <dbReference type="ARBA" id="ARBA00022737"/>
    </source>
</evidence>
<reference evidence="29" key="2">
    <citation type="submission" date="2025-09" db="UniProtKB">
        <authorList>
            <consortium name="Ensembl"/>
        </authorList>
    </citation>
    <scope>IDENTIFICATION</scope>
</reference>
<keyword evidence="17 25" id="KW-1015">Disulfide bond</keyword>
<dbReference type="InterPro" id="IPR018487">
    <property type="entry name" value="Hemopexin-like_repeat"/>
</dbReference>
<dbReference type="GO" id="GO:1904063">
    <property type="term" value="P:negative regulation of cation transmembrane transport"/>
    <property type="evidence" value="ECO:0007669"/>
    <property type="project" value="Ensembl"/>
</dbReference>
<evidence type="ECO:0000256" key="6">
    <source>
        <dbReference type="ARBA" id="ARBA00022530"/>
    </source>
</evidence>
<keyword evidence="8 23" id="KW-0479">Metal-binding</keyword>
<dbReference type="Ensembl" id="ENSSVLT00005003171.1">
    <property type="protein sequence ID" value="ENSSVLP00005002903.1"/>
    <property type="gene ID" value="ENSSVLG00005002297.1"/>
</dbReference>
<proteinExistence type="inferred from homology"/>
<keyword evidence="30" id="KW-1185">Reference proteome</keyword>
<comment type="function">
    <text evidence="21">Matrix metalloproteinase that plays an essential role in local proteolysis of the extracellular matrix and in leukocyte migration. Could play a role in bone osteoclastic resorption. Cleaves KiSS1 at a Gly-|-Leu bond. Cleaves NINJ1 to generate the Secreted ninjurin-1 form. Cleaves type IV and type V collagen into large C-terminal three quarter fragments and shorter N-terminal one quarter fragments. Degrades fibronectin but not laminin or Pz-peptide.</text>
</comment>
<keyword evidence="16" id="KW-0865">Zymogen</keyword>
<evidence type="ECO:0000256" key="20">
    <source>
        <dbReference type="ARBA" id="ARBA00033338"/>
    </source>
</evidence>
<dbReference type="EC" id="3.4.24.35" evidence="4"/>
<dbReference type="GO" id="GO:0071492">
    <property type="term" value="P:cellular response to UV-A"/>
    <property type="evidence" value="ECO:0007669"/>
    <property type="project" value="Ensembl"/>
</dbReference>
<comment type="cofactor">
    <cofactor evidence="24">
        <name>Zn(2+)</name>
        <dbReference type="ChEBI" id="CHEBI:29105"/>
    </cofactor>
    <text evidence="24">Binds 2 Zn(2+) ions per subunit.</text>
</comment>
<dbReference type="Gene3D" id="2.110.10.10">
    <property type="entry name" value="Hemopexin-like domain"/>
    <property type="match status" value="1"/>
</dbReference>
<dbReference type="GO" id="GO:0006915">
    <property type="term" value="P:apoptotic process"/>
    <property type="evidence" value="ECO:0007669"/>
    <property type="project" value="Ensembl"/>
</dbReference>
<dbReference type="GO" id="GO:0001501">
    <property type="term" value="P:skeletal system development"/>
    <property type="evidence" value="ECO:0007669"/>
    <property type="project" value="Ensembl"/>
</dbReference>
<sequence length="704" mass="77806">MSPWQPLVLAILVLGCCSAAPAYRQANTMTFPGDLKSMTLTETQLAQVGKHPSGELRRTDQEEMHTEVSLQSRLLHLQKQLSLPETGQLDSTTLQAIRTPRCGVPDMGRFQAFPGQPKWEHNNITYWIQNYTQDLPPHVVDDAFTRAFAVWSAVTSLTFTRVYNEEADITIMFTFAEHGDPYPLDGNNGVLAHAFAPGPGIQGDAHFDDDVLWSLGKGAVISTYRGNANGAPCHFPFTFEGRSYSTCITAGISDGTPWCGTTANYDTDRQYGLCPSEKLYTYEGNADRKPCVFPFVFEGNSYSACTTQGRSDGRHWCATTPNYDVDKLYGFCPNRADAAVIGGNSAGEMCIFPFIFLGQEYSACTVQGRTDNRLWCATTSNFDIDKKWGFCPNEGVSLFLVAAHQFGHALGLGHSSVPKSLMYPMYNFMEGTLLHEEDVTSIQHLYGETVGQEWKPQREGCNSVTGPGNAGVGRTHRSPDGLPTPFTMVLPTTGPIGPPSAGPTCLPTASSSQVSSVSSVQVENACNLNIFDAIVEIGNCLDVWMRDRGRQGPFLITDTWPALPARLDSAFKEPISNKIFFFSGRQVWVYAGTAVLGPQPLEKLGLTRDVTQITGVLWLNWGKALLFSKHLFWRFDVKSETVDSQMPTWVDQMFSGVPTNSHNIFQYRESAYFCQDRFFWRVNSQLGNHVDKVGSVTVDILKCP</sequence>
<dbReference type="GO" id="GO:0004222">
    <property type="term" value="F:metalloendopeptidase activity"/>
    <property type="evidence" value="ECO:0007669"/>
    <property type="project" value="UniProtKB-EC"/>
</dbReference>
<dbReference type="GO" id="GO:0035987">
    <property type="term" value="P:endodermal cell differentiation"/>
    <property type="evidence" value="ECO:0007669"/>
    <property type="project" value="Ensembl"/>
</dbReference>
<keyword evidence="6" id="KW-0272">Extracellular matrix</keyword>
<feature type="signal peptide" evidence="27">
    <location>
        <begin position="1"/>
        <end position="19"/>
    </location>
</feature>
<evidence type="ECO:0000256" key="17">
    <source>
        <dbReference type="ARBA" id="ARBA00023157"/>
    </source>
</evidence>
<dbReference type="PROSITE" id="PS00023">
    <property type="entry name" value="FN2_1"/>
    <property type="match status" value="1"/>
</dbReference>
<feature type="disulfide bond" evidence="25">
    <location>
        <begin position="350"/>
        <end position="376"/>
    </location>
</feature>
<dbReference type="Pfam" id="PF00040">
    <property type="entry name" value="fn2"/>
    <property type="match status" value="2"/>
</dbReference>
<keyword evidence="14" id="KW-0482">Metalloprotease</keyword>
<dbReference type="Gene3D" id="2.10.10.10">
    <property type="entry name" value="Fibronectin, type II, collagen-binding"/>
    <property type="match status" value="3"/>
</dbReference>
<dbReference type="InterPro" id="IPR001818">
    <property type="entry name" value="Pept_M10_metallopeptidase"/>
</dbReference>
<comment type="catalytic activity">
    <reaction evidence="1">
        <text>Cleavage of gelatin types I and V and collagen types IV and V.</text>
        <dbReference type="EC" id="3.4.24.35"/>
    </reaction>
</comment>
<dbReference type="PROSITE" id="PS00024">
    <property type="entry name" value="HEMOPEXIN"/>
    <property type="match status" value="1"/>
</dbReference>
<feature type="binding site" evidence="24">
    <location>
        <position position="186"/>
    </location>
    <ligand>
        <name>Ca(2+)</name>
        <dbReference type="ChEBI" id="CHEBI:29108"/>
        <label>3</label>
    </ligand>
</feature>
<feature type="repeat" description="Hemopexin" evidence="26">
    <location>
        <begin position="564"/>
        <end position="608"/>
    </location>
</feature>
<keyword evidence="7" id="KW-0645">Protease</keyword>
<feature type="binding site" evidence="24">
    <location>
        <position position="185"/>
    </location>
    <ligand>
        <name>Ca(2+)</name>
        <dbReference type="ChEBI" id="CHEBI:29108"/>
        <label>3</label>
    </ligand>
</feature>
<dbReference type="GO" id="GO:0030198">
    <property type="term" value="P:extracellular matrix organization"/>
    <property type="evidence" value="ECO:0007669"/>
    <property type="project" value="Ensembl"/>
</dbReference>
<evidence type="ECO:0000256" key="7">
    <source>
        <dbReference type="ARBA" id="ARBA00022670"/>
    </source>
</evidence>
<organism evidence="29 30">
    <name type="scientific">Sciurus vulgaris</name>
    <name type="common">Eurasian red squirrel</name>
    <dbReference type="NCBI Taxonomy" id="55149"/>
    <lineage>
        <taxon>Eukaryota</taxon>
        <taxon>Metazoa</taxon>
        <taxon>Chordata</taxon>
        <taxon>Craniata</taxon>
        <taxon>Vertebrata</taxon>
        <taxon>Euteleostomi</taxon>
        <taxon>Mammalia</taxon>
        <taxon>Eutheria</taxon>
        <taxon>Euarchontoglires</taxon>
        <taxon>Glires</taxon>
        <taxon>Rodentia</taxon>
        <taxon>Sciuromorpha</taxon>
        <taxon>Sciuridae</taxon>
        <taxon>Sciurinae</taxon>
        <taxon>Sciurini</taxon>
        <taxon>Sciurus</taxon>
    </lineage>
</organism>
<evidence type="ECO:0000256" key="25">
    <source>
        <dbReference type="PROSITE-ProRule" id="PRU00479"/>
    </source>
</evidence>
<feature type="disulfide bond" evidence="25">
    <location>
        <begin position="291"/>
        <end position="317"/>
    </location>
</feature>
<protein>
    <recommendedName>
        <fullName evidence="5">Matrix metalloproteinase-9</fullName>
        <ecNumber evidence="4">3.4.24.35</ecNumber>
    </recommendedName>
    <alternativeName>
        <fullName evidence="18">92 kDa gelatinase</fullName>
    </alternativeName>
    <alternativeName>
        <fullName evidence="19">92 kDa type IV collagenase</fullName>
    </alternativeName>
    <alternativeName>
        <fullName evidence="20">Gelatinase B</fullName>
    </alternativeName>
</protein>
<feature type="binding site" evidence="24">
    <location>
        <position position="134"/>
    </location>
    <ligand>
        <name>Ca(2+)</name>
        <dbReference type="ChEBI" id="CHEBI:29108"/>
        <label>1</label>
    </ligand>
</feature>
<feature type="disulfide bond" evidence="25">
    <location>
        <begin position="247"/>
        <end position="274"/>
    </location>
</feature>
<feature type="binding site" evidence="24">
    <location>
        <position position="209"/>
    </location>
    <ligand>
        <name>Ca(2+)</name>
        <dbReference type="ChEBI" id="CHEBI:29108"/>
        <label>1</label>
    </ligand>
</feature>
<dbReference type="GO" id="GO:0043065">
    <property type="term" value="P:positive regulation of apoptotic process"/>
    <property type="evidence" value="ECO:0007669"/>
    <property type="project" value="Ensembl"/>
</dbReference>
<dbReference type="GO" id="GO:0008270">
    <property type="term" value="F:zinc ion binding"/>
    <property type="evidence" value="ECO:0007669"/>
    <property type="project" value="InterPro"/>
</dbReference>
<feature type="domain" description="Fibronectin type-II" evidence="28">
    <location>
        <begin position="345"/>
        <end position="393"/>
    </location>
</feature>
<feature type="disulfide bond" evidence="25">
    <location>
        <begin position="305"/>
        <end position="332"/>
    </location>
</feature>
<dbReference type="InterPro" id="IPR021190">
    <property type="entry name" value="Pept_M10A"/>
</dbReference>
<dbReference type="GO" id="GO:0005615">
    <property type="term" value="C:extracellular space"/>
    <property type="evidence" value="ECO:0007669"/>
    <property type="project" value="Ensembl"/>
</dbReference>
<dbReference type="OrthoDB" id="406838at2759"/>
<comment type="cofactor">
    <cofactor evidence="24">
        <name>Ca(2+)</name>
        <dbReference type="ChEBI" id="CHEBI:29108"/>
    </cofactor>
    <text evidence="24">Can bind about 5 Ca(2+) ions per subunit.</text>
</comment>
<keyword evidence="11" id="KW-0378">Hydrolase</keyword>
<evidence type="ECO:0000256" key="26">
    <source>
        <dbReference type="PROSITE-ProRule" id="PRU01011"/>
    </source>
</evidence>
<dbReference type="PRINTS" id="PR00013">
    <property type="entry name" value="FNTYPEII"/>
</dbReference>
<dbReference type="PIRSF" id="PIRSF001191">
    <property type="entry name" value="Peptidase_M10A_matrix"/>
    <property type="match status" value="1"/>
</dbReference>
<dbReference type="Pfam" id="PF00413">
    <property type="entry name" value="Peptidase_M10"/>
    <property type="match status" value="2"/>
</dbReference>
<dbReference type="InterPro" id="IPR013806">
    <property type="entry name" value="Kringle-like"/>
</dbReference>
<evidence type="ECO:0000256" key="1">
    <source>
        <dbReference type="ARBA" id="ARBA00001425"/>
    </source>
</evidence>
<evidence type="ECO:0000256" key="12">
    <source>
        <dbReference type="ARBA" id="ARBA00022833"/>
    </source>
</evidence>
<dbReference type="GO" id="GO:0045742">
    <property type="term" value="P:positive regulation of epidermal growth factor receptor signaling pathway"/>
    <property type="evidence" value="ECO:0007669"/>
    <property type="project" value="Ensembl"/>
</dbReference>
<feature type="binding site" evidence="24">
    <location>
        <position position="178"/>
    </location>
    <ligand>
        <name>Zn(2+)</name>
        <dbReference type="ChEBI" id="CHEBI:29105"/>
        <label>1</label>
    </ligand>
</feature>
<dbReference type="PANTHER" id="PTHR10201">
    <property type="entry name" value="MATRIX METALLOPROTEINASE"/>
    <property type="match status" value="1"/>
</dbReference>